<name>A0ABN8W775_9BACT</name>
<dbReference type="PANTHER" id="PTHR31645">
    <property type="entry name" value="OLIGOPEPTIDE TRANSPORTER YGL114W-RELATED"/>
    <property type="match status" value="1"/>
</dbReference>
<dbReference type="NCBIfam" id="TIGR00728">
    <property type="entry name" value="OPT_sfam"/>
    <property type="match status" value="1"/>
</dbReference>
<feature type="transmembrane region" description="Helical" evidence="6">
    <location>
        <begin position="45"/>
        <end position="63"/>
    </location>
</feature>
<feature type="transmembrane region" description="Helical" evidence="6">
    <location>
        <begin position="337"/>
        <end position="356"/>
    </location>
</feature>
<evidence type="ECO:0000256" key="2">
    <source>
        <dbReference type="ARBA" id="ARBA00022448"/>
    </source>
</evidence>
<dbReference type="Proteomes" id="UP001157733">
    <property type="component" value="Chromosome"/>
</dbReference>
<keyword evidence="3 6" id="KW-0812">Transmembrane</keyword>
<organism evidence="7 8">
    <name type="scientific">Nitrospina watsonii</name>
    <dbReference type="NCBI Taxonomy" id="1323948"/>
    <lineage>
        <taxon>Bacteria</taxon>
        <taxon>Pseudomonadati</taxon>
        <taxon>Nitrospinota/Tectimicrobiota group</taxon>
        <taxon>Nitrospinota</taxon>
        <taxon>Nitrospinia</taxon>
        <taxon>Nitrospinales</taxon>
        <taxon>Nitrospinaceae</taxon>
        <taxon>Nitrospina</taxon>
    </lineage>
</organism>
<dbReference type="InterPro" id="IPR004813">
    <property type="entry name" value="OPT"/>
</dbReference>
<protein>
    <submittedName>
        <fullName evidence="7">Oligopeptide transporter, OPT superfamily</fullName>
    </submittedName>
</protein>
<sequence length="603" mass="62834">MASVDTDFHPTPGTPQLTVRAILTGMTLGALLVPCNVYSGLKIGWSFNMSITAALLSLAFWRLSEKLAGTRPWGLYENNINQTAASAGASIVSAGLVAPIPALAMLTGERLPWGVLAVWTFAISAMGLVVAVGLRRQMLVTEKLTFPAGVATAEVMQDIYAHGREAAARLKMLTASALVAGTVKALEVSTSLIGKLGFPAAVGGGTATGALQMAGYKQVTLKNLGFVLDPSLLMVGFGAIVGARVGVSLLLGAVFAWGVLGPWALAQGWAEAGANDPGAYWFGDMVKWLLWPGVTLMVTASLTTFTFSAWRALRQRRQRAAAGEFETMMTDGTWRGFRVGLVASMALVVIAQVTLFDITWPMAILAVVLTFLLAIVAARVSGETGIPPIGALGKVTQLTFGVLSPASATTNLMSANVTGGAAGQCSDLLHDFKTGLLIHASPRLQSIAQVFGILTGSLVGTAAYLFLIPDPQAMLLTAEWPAPAVATWKAVAEVFQQGLGALPAGAVPAMALAGAAGLCLALLEQFLPASQNRWLPSAASLGLAFIIPAWVSISMFIGGLLSWALKRCVADWHRRFLVVLAAGLVAGESLAGVGHALLQLLSY</sequence>
<feature type="transmembrane region" description="Helical" evidence="6">
    <location>
        <begin position="543"/>
        <end position="564"/>
    </location>
</feature>
<dbReference type="InterPro" id="IPR045035">
    <property type="entry name" value="YSL-like"/>
</dbReference>
<feature type="transmembrane region" description="Helical" evidence="6">
    <location>
        <begin position="576"/>
        <end position="598"/>
    </location>
</feature>
<feature type="transmembrane region" description="Helical" evidence="6">
    <location>
        <begin position="288"/>
        <end position="310"/>
    </location>
</feature>
<feature type="transmembrane region" description="Helical" evidence="6">
    <location>
        <begin position="113"/>
        <end position="134"/>
    </location>
</feature>
<dbReference type="EMBL" id="OX336137">
    <property type="protein sequence ID" value="CAI2719501.1"/>
    <property type="molecule type" value="Genomic_DNA"/>
</dbReference>
<proteinExistence type="predicted"/>
<feature type="transmembrane region" description="Helical" evidence="6">
    <location>
        <begin position="362"/>
        <end position="380"/>
    </location>
</feature>
<gene>
    <name evidence="7" type="ORF">NSPWAT_2645</name>
</gene>
<dbReference type="RefSeq" id="WP_282012330.1">
    <property type="nucleotide sequence ID" value="NZ_OX336137.1"/>
</dbReference>
<feature type="transmembrane region" description="Helical" evidence="6">
    <location>
        <begin position="447"/>
        <end position="467"/>
    </location>
</feature>
<evidence type="ECO:0000256" key="1">
    <source>
        <dbReference type="ARBA" id="ARBA00004141"/>
    </source>
</evidence>
<reference evidence="7 8" key="1">
    <citation type="submission" date="2022-09" db="EMBL/GenBank/DDBJ databases">
        <authorList>
            <person name="Kop L."/>
        </authorList>
    </citation>
    <scope>NUCLEOTIDE SEQUENCE [LARGE SCALE GENOMIC DNA]</scope>
    <source>
        <strain evidence="7 8">347</strain>
    </source>
</reference>
<keyword evidence="4 6" id="KW-1133">Transmembrane helix</keyword>
<evidence type="ECO:0000256" key="5">
    <source>
        <dbReference type="ARBA" id="ARBA00023136"/>
    </source>
</evidence>
<keyword evidence="8" id="KW-1185">Reference proteome</keyword>
<evidence type="ECO:0000313" key="8">
    <source>
        <dbReference type="Proteomes" id="UP001157733"/>
    </source>
</evidence>
<evidence type="ECO:0000256" key="3">
    <source>
        <dbReference type="ARBA" id="ARBA00022692"/>
    </source>
</evidence>
<feature type="transmembrane region" description="Helical" evidence="6">
    <location>
        <begin position="232"/>
        <end position="260"/>
    </location>
</feature>
<dbReference type="Pfam" id="PF03169">
    <property type="entry name" value="OPT"/>
    <property type="match status" value="1"/>
</dbReference>
<evidence type="ECO:0000256" key="6">
    <source>
        <dbReference type="SAM" id="Phobius"/>
    </source>
</evidence>
<keyword evidence="2" id="KW-0813">Transport</keyword>
<keyword evidence="5 6" id="KW-0472">Membrane</keyword>
<comment type="subcellular location">
    <subcellularLocation>
        <location evidence="1">Membrane</location>
        <topology evidence="1">Multi-pass membrane protein</topology>
    </subcellularLocation>
</comment>
<feature type="transmembrane region" description="Helical" evidence="6">
    <location>
        <begin position="84"/>
        <end position="107"/>
    </location>
</feature>
<accession>A0ABN8W775</accession>
<feature type="transmembrane region" description="Helical" evidence="6">
    <location>
        <begin position="499"/>
        <end position="523"/>
    </location>
</feature>
<dbReference type="PANTHER" id="PTHR31645:SF0">
    <property type="entry name" value="OLIGOPEPTIDE TRANSPORTER YGL114W-RELATED"/>
    <property type="match status" value="1"/>
</dbReference>
<evidence type="ECO:0000313" key="7">
    <source>
        <dbReference type="EMBL" id="CAI2719501.1"/>
    </source>
</evidence>
<evidence type="ECO:0000256" key="4">
    <source>
        <dbReference type="ARBA" id="ARBA00022989"/>
    </source>
</evidence>